<keyword evidence="10" id="KW-1133">Transmembrane helix</keyword>
<dbReference type="Gene3D" id="3.40.50.300">
    <property type="entry name" value="P-loop containing nucleotide triphosphate hydrolases"/>
    <property type="match status" value="1"/>
</dbReference>
<comment type="catalytic activity">
    <reaction evidence="8">
        <text>L-tyrosyl-[protein] + ATP = O-phospho-L-tyrosyl-[protein] + ADP + H(+)</text>
        <dbReference type="Rhea" id="RHEA:10596"/>
        <dbReference type="Rhea" id="RHEA-COMP:10136"/>
        <dbReference type="Rhea" id="RHEA-COMP:20101"/>
        <dbReference type="ChEBI" id="CHEBI:15378"/>
        <dbReference type="ChEBI" id="CHEBI:30616"/>
        <dbReference type="ChEBI" id="CHEBI:46858"/>
        <dbReference type="ChEBI" id="CHEBI:61978"/>
        <dbReference type="ChEBI" id="CHEBI:456216"/>
        <dbReference type="EC" id="2.7.10.2"/>
    </reaction>
</comment>
<dbReference type="EMBL" id="FTPP01000001">
    <property type="protein sequence ID" value="SIT75543.1"/>
    <property type="molecule type" value="Genomic_DNA"/>
</dbReference>
<evidence type="ECO:0000256" key="2">
    <source>
        <dbReference type="ARBA" id="ARBA00011903"/>
    </source>
</evidence>
<dbReference type="InterPro" id="IPR050445">
    <property type="entry name" value="Bact_polysacc_biosynth/exp"/>
</dbReference>
<keyword evidence="4" id="KW-0547">Nucleotide-binding</keyword>
<dbReference type="InterPro" id="IPR027417">
    <property type="entry name" value="P-loop_NTPase"/>
</dbReference>
<evidence type="ECO:0000256" key="4">
    <source>
        <dbReference type="ARBA" id="ARBA00022741"/>
    </source>
</evidence>
<keyword evidence="10" id="KW-0812">Transmembrane</keyword>
<keyword evidence="9" id="KW-0175">Coiled coil</keyword>
<dbReference type="EC" id="2.7.10.2" evidence="2"/>
<dbReference type="InterPro" id="IPR032807">
    <property type="entry name" value="GNVR"/>
</dbReference>
<feature type="coiled-coil region" evidence="9">
    <location>
        <begin position="258"/>
        <end position="285"/>
    </location>
</feature>
<keyword evidence="6" id="KW-0067">ATP-binding</keyword>
<dbReference type="PANTHER" id="PTHR32309">
    <property type="entry name" value="TYROSINE-PROTEIN KINASE"/>
    <property type="match status" value="1"/>
</dbReference>
<sequence length="775" mass="87501">MTKNTPNTEDNFIASLAYKYLPYWPMFAALLIISIAGGWAYLNFLAIPSYEVSASLIIKDENKGVSGSRITESMDNFTTNKVVENEINIIHSRSLISKVVNDLSLYAPIYEDTQFKAISAYTSSPIVIEYKNPSEIKAVPKTYFSVDEKVETVRIEKKEYPIDEWVRTPYGTMKFKRNINLVEPSSNPLYFTLIHPSKVTDELMAKVRIQALSKMSAVVNLYLKDSVPQRGEDILNILIASYKEMAVLERNNLASNTLAFIEDRIKLAMEELEALENKVVEFKATQGGVNLSEQGKLYLENVRDNDRKISEINTQLAVLEKVERYVLSENTSGSFVPSTLGVNDPSLNQLLQKLYDSEIQYQKLRNTTAENNPILVSITNEIANIRPRIIENIRNQRVNLQASRGNLASTNNGYNTSLQTIPQKERELMELTRQQMVKNNAYNFLLQKREETVLSHAPTAEDSKVIDRAGTSPFPVSPKPLYIYMMSVMAACIMGLFLIAVKEFLNTKILFRTEIALYTQAPIVAELSFIKNQLRGGFTAPTEVSVIEQFRQLRVTLGLYGRTFTKRKIMVTSSIPGEGKSYVSTNLAVSLASSGKKVALLDLDLRNPNTSTLFNLYNTTGIIEYLSDEGINPIEIVVKTEFPNLFILPAGSNVGDHTELLLSERLENLFSFLELTYDYLIIDTPPVDLVSDAYLLSEYCDITLLVMRHAYTPKSLVQRLAHDNKIQSLNNVAIVFNGVKPRGFVRGQYGYGYGYGYEHKYDDKTYRNRSAKANA</sequence>
<reference evidence="14" key="1">
    <citation type="submission" date="2017-01" db="EMBL/GenBank/DDBJ databases">
        <authorList>
            <person name="Varghese N."/>
            <person name="Submissions S."/>
        </authorList>
    </citation>
    <scope>NUCLEOTIDE SEQUENCE [LARGE SCALE GENOMIC DNA]</scope>
    <source>
        <strain evidence="14">LP100</strain>
    </source>
</reference>
<dbReference type="NCBIfam" id="TIGR01007">
    <property type="entry name" value="eps_fam"/>
    <property type="match status" value="1"/>
</dbReference>
<evidence type="ECO:0000259" key="11">
    <source>
        <dbReference type="Pfam" id="PF13614"/>
    </source>
</evidence>
<comment type="similarity">
    <text evidence="1">Belongs to the CpsD/CapB family.</text>
</comment>
<evidence type="ECO:0000256" key="10">
    <source>
        <dbReference type="SAM" id="Phobius"/>
    </source>
</evidence>
<protein>
    <recommendedName>
        <fullName evidence="2">non-specific protein-tyrosine kinase</fullName>
        <ecNumber evidence="2">2.7.10.2</ecNumber>
    </recommendedName>
</protein>
<dbReference type="RefSeq" id="WP_076665676.1">
    <property type="nucleotide sequence ID" value="NZ_FTPP01000001.1"/>
</dbReference>
<dbReference type="Pfam" id="PF13807">
    <property type="entry name" value="GNVR"/>
    <property type="match status" value="1"/>
</dbReference>
<dbReference type="PANTHER" id="PTHR32309:SF13">
    <property type="entry name" value="FERRIC ENTEROBACTIN TRANSPORT PROTEIN FEPE"/>
    <property type="match status" value="1"/>
</dbReference>
<proteinExistence type="inferred from homology"/>
<dbReference type="GO" id="GO:0005886">
    <property type="term" value="C:plasma membrane"/>
    <property type="evidence" value="ECO:0007669"/>
    <property type="project" value="TreeGrafter"/>
</dbReference>
<keyword evidence="5" id="KW-0418">Kinase</keyword>
<evidence type="ECO:0000256" key="8">
    <source>
        <dbReference type="ARBA" id="ARBA00051245"/>
    </source>
</evidence>
<keyword evidence="3" id="KW-0808">Transferase</keyword>
<dbReference type="SUPFAM" id="SSF52540">
    <property type="entry name" value="P-loop containing nucleoside triphosphate hydrolases"/>
    <property type="match status" value="1"/>
</dbReference>
<feature type="domain" description="Tyrosine-protein kinase G-rich" evidence="12">
    <location>
        <begin position="425"/>
        <end position="503"/>
    </location>
</feature>
<feature type="transmembrane region" description="Helical" evidence="10">
    <location>
        <begin position="21"/>
        <end position="42"/>
    </location>
</feature>
<dbReference type="AlphaFoldDB" id="A0A1R3WCG3"/>
<evidence type="ECO:0000256" key="6">
    <source>
        <dbReference type="ARBA" id="ARBA00022840"/>
    </source>
</evidence>
<evidence type="ECO:0000256" key="7">
    <source>
        <dbReference type="ARBA" id="ARBA00023137"/>
    </source>
</evidence>
<gene>
    <name evidence="13" type="ORF">SAMN05444128_0222</name>
</gene>
<evidence type="ECO:0000313" key="13">
    <source>
        <dbReference type="EMBL" id="SIT75543.1"/>
    </source>
</evidence>
<dbReference type="CDD" id="cd05387">
    <property type="entry name" value="BY-kinase"/>
    <property type="match status" value="1"/>
</dbReference>
<dbReference type="InterPro" id="IPR025669">
    <property type="entry name" value="AAA_dom"/>
</dbReference>
<evidence type="ECO:0000313" key="14">
    <source>
        <dbReference type="Proteomes" id="UP000187181"/>
    </source>
</evidence>
<feature type="domain" description="AAA" evidence="11">
    <location>
        <begin position="568"/>
        <end position="687"/>
    </location>
</feature>
<evidence type="ECO:0000256" key="9">
    <source>
        <dbReference type="SAM" id="Coils"/>
    </source>
</evidence>
<keyword evidence="7" id="KW-0829">Tyrosine-protein kinase</keyword>
<dbReference type="STRING" id="1317125.SAMN05444128_0222"/>
<evidence type="ECO:0000256" key="3">
    <source>
        <dbReference type="ARBA" id="ARBA00022679"/>
    </source>
</evidence>
<keyword evidence="10" id="KW-0472">Membrane</keyword>
<dbReference type="GO" id="GO:0005524">
    <property type="term" value="F:ATP binding"/>
    <property type="evidence" value="ECO:0007669"/>
    <property type="project" value="UniProtKB-KW"/>
</dbReference>
<dbReference type="OrthoDB" id="9794577at2"/>
<evidence type="ECO:0000256" key="1">
    <source>
        <dbReference type="ARBA" id="ARBA00007316"/>
    </source>
</evidence>
<dbReference type="Pfam" id="PF13614">
    <property type="entry name" value="AAA_31"/>
    <property type="match status" value="1"/>
</dbReference>
<keyword evidence="14" id="KW-1185">Reference proteome</keyword>
<organism evidence="13 14">
    <name type="scientific">Pontibacter indicus</name>
    <dbReference type="NCBI Taxonomy" id="1317125"/>
    <lineage>
        <taxon>Bacteria</taxon>
        <taxon>Pseudomonadati</taxon>
        <taxon>Bacteroidota</taxon>
        <taxon>Cytophagia</taxon>
        <taxon>Cytophagales</taxon>
        <taxon>Hymenobacteraceae</taxon>
        <taxon>Pontibacter</taxon>
    </lineage>
</organism>
<evidence type="ECO:0000259" key="12">
    <source>
        <dbReference type="Pfam" id="PF13807"/>
    </source>
</evidence>
<dbReference type="Proteomes" id="UP000187181">
    <property type="component" value="Unassembled WGS sequence"/>
</dbReference>
<dbReference type="InterPro" id="IPR005702">
    <property type="entry name" value="Wzc-like_C"/>
</dbReference>
<name>A0A1R3WCG3_9BACT</name>
<evidence type="ECO:0000256" key="5">
    <source>
        <dbReference type="ARBA" id="ARBA00022777"/>
    </source>
</evidence>
<feature type="transmembrane region" description="Helical" evidence="10">
    <location>
        <begin position="481"/>
        <end position="501"/>
    </location>
</feature>
<accession>A0A1R3WCG3</accession>
<dbReference type="GO" id="GO:0004715">
    <property type="term" value="F:non-membrane spanning protein tyrosine kinase activity"/>
    <property type="evidence" value="ECO:0007669"/>
    <property type="project" value="UniProtKB-EC"/>
</dbReference>